<protein>
    <submittedName>
        <fullName evidence="2">5-methyltetrahydrofolate--homocysteine methyltransferase or methionine synthase</fullName>
    </submittedName>
</protein>
<dbReference type="eggNOG" id="COG1410">
    <property type="taxonomic scope" value="Bacteria"/>
</dbReference>
<dbReference type="GO" id="GO:0008705">
    <property type="term" value="F:methionine synthase activity"/>
    <property type="evidence" value="ECO:0007669"/>
    <property type="project" value="InterPro"/>
</dbReference>
<accession>F3ZTF9</accession>
<reference evidence="2 3" key="1">
    <citation type="journal article" date="2011" name="Stand. Genomic Sci.">
        <title>Non-contiguous finished genome sequence of Bacteroides coprosuis type strain (PC139).</title>
        <authorList>
            <person name="Land M."/>
            <person name="Held B."/>
            <person name="Gronow S."/>
            <person name="Abt B."/>
            <person name="Lucas S."/>
            <person name="Del Rio T.G."/>
            <person name="Nolan M."/>
            <person name="Tice H."/>
            <person name="Cheng J.F."/>
            <person name="Pitluck S."/>
            <person name="Liolios K."/>
            <person name="Pagani I."/>
            <person name="Ivanova N."/>
            <person name="Mavromatis K."/>
            <person name="Mikhailova N."/>
            <person name="Pati A."/>
            <person name="Tapia R."/>
            <person name="Han C."/>
            <person name="Goodwin L."/>
            <person name="Chen A."/>
            <person name="Palaniappan K."/>
            <person name="Hauser L."/>
            <person name="Brambilla E.M."/>
            <person name="Rohde M."/>
            <person name="Goker M."/>
            <person name="Detter J.C."/>
            <person name="Woyke T."/>
            <person name="Bristow J."/>
            <person name="Eisen J.A."/>
            <person name="Markowitz V."/>
            <person name="Hugenholtz P."/>
            <person name="Kyrpides N.C."/>
            <person name="Klenk H.P."/>
            <person name="Lapidus A."/>
        </authorList>
    </citation>
    <scope>NUCLEOTIDE SEQUENCE</scope>
    <source>
        <strain evidence="2 3">DSM 18011</strain>
    </source>
</reference>
<dbReference type="SUPFAM" id="SSF56507">
    <property type="entry name" value="Methionine synthase activation domain-like"/>
    <property type="match status" value="1"/>
</dbReference>
<dbReference type="Pfam" id="PF02965">
    <property type="entry name" value="Met_synt_B12"/>
    <property type="match status" value="1"/>
</dbReference>
<keyword evidence="2" id="KW-0489">Methyltransferase</keyword>
<dbReference type="STRING" id="679937.Bcop_0836"/>
<feature type="domain" description="AdoMet activation" evidence="1">
    <location>
        <begin position="7"/>
        <end position="81"/>
    </location>
</feature>
<evidence type="ECO:0000259" key="1">
    <source>
        <dbReference type="Pfam" id="PF02965"/>
    </source>
</evidence>
<dbReference type="Gene3D" id="1.10.288.10">
    <property type="entry name" value="Cobalamin-dependent Methionine Synthase, domain 2"/>
    <property type="match status" value="1"/>
</dbReference>
<keyword evidence="3" id="KW-1185">Reference proteome</keyword>
<gene>
    <name evidence="2" type="ORF">Bcop_0836</name>
</gene>
<dbReference type="OrthoDB" id="9803687at2"/>
<evidence type="ECO:0000313" key="3">
    <source>
        <dbReference type="Proteomes" id="UP000018439"/>
    </source>
</evidence>
<evidence type="ECO:0000313" key="2">
    <source>
        <dbReference type="EMBL" id="EGJ71049.1"/>
    </source>
</evidence>
<sequence>MIIKHTIRDLISKINWEAFFIEWKFHKRFASIANLQGCDVVRASWLTDFEEKDRAKASEAMQLLKEAYRILQQLDKEYEITTLHKSTPALPAKLQELVALEPAYVPYTLMVAAADPEIDLLYENDEHNRKIVQSITNRLVEAGIVASREQIDENLHSFAIDPRTRKPDLWKQLDELLDFKKIGVSISKDGDLLPLSAQCAIIM</sequence>
<organism evidence="2 3">
    <name type="scientific">Bacteroides coprosuis DSM 18011</name>
    <dbReference type="NCBI Taxonomy" id="679937"/>
    <lineage>
        <taxon>Bacteria</taxon>
        <taxon>Pseudomonadati</taxon>
        <taxon>Bacteroidota</taxon>
        <taxon>Bacteroidia</taxon>
        <taxon>Bacteroidales</taxon>
        <taxon>Bacteroidaceae</taxon>
        <taxon>Bacteroides</taxon>
    </lineage>
</organism>
<dbReference type="GO" id="GO:0032259">
    <property type="term" value="P:methylation"/>
    <property type="evidence" value="ECO:0007669"/>
    <property type="project" value="UniProtKB-KW"/>
</dbReference>
<name>F3ZTF9_9BACE</name>
<dbReference type="AlphaFoldDB" id="F3ZTF9"/>
<dbReference type="Proteomes" id="UP000018439">
    <property type="component" value="Chromosome"/>
</dbReference>
<dbReference type="InterPro" id="IPR037010">
    <property type="entry name" value="VitB12-dep_Met_synth_activ_sf"/>
</dbReference>
<proteinExistence type="predicted"/>
<dbReference type="InterPro" id="IPR004223">
    <property type="entry name" value="VitB12-dep_Met_synth_activ_dom"/>
</dbReference>
<dbReference type="EMBL" id="CM001167">
    <property type="protein sequence ID" value="EGJ71049.1"/>
    <property type="molecule type" value="Genomic_DNA"/>
</dbReference>
<keyword evidence="2" id="KW-0808">Transferase</keyword>
<dbReference type="HOGENOM" id="CLU_1346669_0_0_10"/>